<feature type="transmembrane region" description="Helical" evidence="1">
    <location>
        <begin position="215"/>
        <end position="237"/>
    </location>
</feature>
<proteinExistence type="predicted"/>
<dbReference type="VEuPathDB" id="PlasmoDB:PVW1_120008000"/>
<dbReference type="AlphaFoldDB" id="A0A1G4EIJ2"/>
<evidence type="ECO:0000313" key="2">
    <source>
        <dbReference type="EMBL" id="SCA83656.1"/>
    </source>
</evidence>
<dbReference type="VEuPathDB" id="PlasmoDB:PVP01_0006390"/>
<dbReference type="VEuPathDB" id="PlasmoDB:PVPAM_000012100"/>
<gene>
    <name evidence="2" type="ORF">PVT01_000084100</name>
</gene>
<dbReference type="EMBL" id="FLYH01000295">
    <property type="protein sequence ID" value="SCA83656.1"/>
    <property type="molecule type" value="Genomic_DNA"/>
</dbReference>
<evidence type="ECO:0000313" key="3">
    <source>
        <dbReference type="Proteomes" id="UP000196402"/>
    </source>
</evidence>
<evidence type="ECO:0000256" key="1">
    <source>
        <dbReference type="SAM" id="Phobius"/>
    </source>
</evidence>
<protein>
    <submittedName>
        <fullName evidence="2">Vir protein, putative</fullName>
    </submittedName>
</protein>
<reference evidence="2 3" key="1">
    <citation type="submission" date="2016-07" db="EMBL/GenBank/DDBJ databases">
        <authorList>
            <consortium name="Pathogen Informatics"/>
        </authorList>
    </citation>
    <scope>NUCLEOTIDE SEQUENCE [LARGE SCALE GENOMIC DNA]</scope>
</reference>
<keyword evidence="1" id="KW-1133">Transmembrane helix</keyword>
<organism evidence="2 3">
    <name type="scientific">Plasmodium vivax</name>
    <name type="common">malaria parasite P. vivax</name>
    <dbReference type="NCBI Taxonomy" id="5855"/>
    <lineage>
        <taxon>Eukaryota</taxon>
        <taxon>Sar</taxon>
        <taxon>Alveolata</taxon>
        <taxon>Apicomplexa</taxon>
        <taxon>Aconoidasida</taxon>
        <taxon>Haemosporida</taxon>
        <taxon>Plasmodiidae</taxon>
        <taxon>Plasmodium</taxon>
        <taxon>Plasmodium (Plasmodium)</taxon>
    </lineage>
</organism>
<dbReference type="InterPro" id="IPR008780">
    <property type="entry name" value="Plasmodium_Vir"/>
</dbReference>
<dbReference type="Proteomes" id="UP000196402">
    <property type="component" value="Unassembled WGS sequence"/>
</dbReference>
<accession>A0A1G4EIJ2</accession>
<keyword evidence="1" id="KW-0812">Transmembrane</keyword>
<name>A0A1G4EIJ2_PLAVI</name>
<keyword evidence="1" id="KW-0472">Membrane</keyword>
<sequence length="293" mass="34875">MSYTTKYNFVSSCEELRNEIQGYSQDESHLYDEWCNDIKSQYEKYIDLNNKYTCQRVMYILNSISTESTSVYNDDPCKYLYYWIYKDLLQKNANNDMALEMYRSILRIYIENYDVDDKHICKNYIYEDKDMILKKSAKLTKLYDTFNNNSIKCDCACAKNCSELYNMFVEECHKDYDYDFCGELENFKQLYDKNMINIGKCQAPNILPSALKNELHLIIIIPMIILTILSFLVFALYKFTPIGSRITNRKRRKNVFFENQFDRTHILSPTSGRTSRTEQNIAYNIAYDSTKYS</sequence>
<dbReference type="Pfam" id="PF05795">
    <property type="entry name" value="Plasmodium_Vir"/>
    <property type="match status" value="1"/>
</dbReference>